<reference evidence="4 5" key="1">
    <citation type="submission" date="2018-04" db="EMBL/GenBank/DDBJ databases">
        <authorList>
            <person name="Vogel A."/>
        </authorList>
    </citation>
    <scope>NUCLEOTIDE SEQUENCE [LARGE SCALE GENOMIC DNA]</scope>
</reference>
<keyword evidence="1" id="KW-0175">Coiled coil</keyword>
<dbReference type="Pfam" id="PF10358">
    <property type="entry name" value="NT-C2"/>
    <property type="match status" value="1"/>
</dbReference>
<evidence type="ECO:0000259" key="3">
    <source>
        <dbReference type="PROSITE" id="PS51840"/>
    </source>
</evidence>
<sequence>MVLGHSANKSRGSPSLQLDYLINILEIKPWPPSQALSSLKSVVIQWEHGEKNSGLTSQVAPVLDPDSSIGSGRIEFNESFRVPVTLIKEISVKSGGNSDNFQKNCIEFNLYEPRRDLAAKGQLLGTAVVDFASYGIVKDSLSVSVPISCKRAYRNTVQPLLFLKIKTAGKKSGGKSVMRSWRRESSMDSSVGDSVSSLMNEEYAEEAETMASFTDDDVSSHSSSVISSGVESKFSSSAAHKENGSEGGKSGPAEAEHDHNLSSEHTVKNLAKNLAAEPISTTNGSSADLCSDIDWISRKLTTRSTIQSTLLENTQDLVVERGKNPETGDGAEARAEKGQHSDANASGRKSFEAESTERSNHVDSHSLGKLHNNNGSVRSDQFILERKCEVLEKKIEMLEGELREAAGIEIGLFSVVAEHGSSTNKVHAPARRLSRLYFHACKEKCVLRRQSAARSVVSGLMLVAKACGNDVPRLTFWLSNCILLRAAICSFCKKQKLAFPPECTRDAAIRRASPLKWQSLPNNNNGNDLPGTFEDGENPFALVKALEKVESWIVSRTIESLWWQTFTPYMQPDATTKSGGKRPENVSLELWKKAFRDGYERICPLRAGGHECGCLHLLSKLIMQQCVGRLDVAMFNAILREPGDDIPTDPVSDPISHMEVLPIPPGKASFSAGAQLKNVIGNWSRWLDDLFGIDGDDEDEDEVSEKNADDNNEDERGRKEKCSKKPFYLLNALSDLMMLPKDMLLSSTTRKEVCPTFSASLIRRVLNVFIPDEFCPDPMPDGVLESLDSDGRFEEGVTSFPCTAPPVAYVPPSTAALDGIIGDSSSNNRFQLTRSGSSVLKKSYTSDDELDELDAPLNFFVREFDGGEMAAAPPPSGGGSGNGVRYQLLRHVWLRSE</sequence>
<feature type="region of interest" description="Disordered" evidence="2">
    <location>
        <begin position="317"/>
        <end position="373"/>
    </location>
</feature>
<dbReference type="EMBL" id="OOIL02002044">
    <property type="protein sequence ID" value="VFQ80033.1"/>
    <property type="molecule type" value="Genomic_DNA"/>
</dbReference>
<feature type="coiled-coil region" evidence="1">
    <location>
        <begin position="381"/>
        <end position="408"/>
    </location>
</feature>
<feature type="compositionally biased region" description="Basic and acidic residues" evidence="2">
    <location>
        <begin position="318"/>
        <end position="340"/>
    </location>
</feature>
<evidence type="ECO:0000313" key="4">
    <source>
        <dbReference type="EMBL" id="VFQ80033.1"/>
    </source>
</evidence>
<feature type="region of interest" description="Disordered" evidence="2">
    <location>
        <begin position="697"/>
        <end position="719"/>
    </location>
</feature>
<dbReference type="InterPro" id="IPR021827">
    <property type="entry name" value="Nup186/Nup192/Nup205"/>
</dbReference>
<protein>
    <recommendedName>
        <fullName evidence="3">C2 NT-type domain-containing protein</fullName>
    </recommendedName>
</protein>
<dbReference type="InterPro" id="IPR019448">
    <property type="entry name" value="NT-C2"/>
</dbReference>
<feature type="compositionally biased region" description="Low complexity" evidence="2">
    <location>
        <begin position="187"/>
        <end position="197"/>
    </location>
</feature>
<dbReference type="PANTHER" id="PTHR31344:SF15">
    <property type="entry name" value="EEIG1_EHBP1 PROTEIN AMINO-TERMINAL DOMAIN PROTEIN"/>
    <property type="match status" value="1"/>
</dbReference>
<accession>A0A484LU24</accession>
<feature type="region of interest" description="Disordered" evidence="2">
    <location>
        <begin position="172"/>
        <end position="197"/>
    </location>
</feature>
<feature type="compositionally biased region" description="Low complexity" evidence="2">
    <location>
        <begin position="220"/>
        <end position="237"/>
    </location>
</feature>
<dbReference type="OrthoDB" id="20172at2759"/>
<dbReference type="GO" id="GO:0005643">
    <property type="term" value="C:nuclear pore"/>
    <property type="evidence" value="ECO:0007669"/>
    <property type="project" value="InterPro"/>
</dbReference>
<dbReference type="Proteomes" id="UP000595140">
    <property type="component" value="Unassembled WGS sequence"/>
</dbReference>
<evidence type="ECO:0000256" key="2">
    <source>
        <dbReference type="SAM" id="MobiDB-lite"/>
    </source>
</evidence>
<feature type="compositionally biased region" description="Basic and acidic residues" evidence="2">
    <location>
        <begin position="349"/>
        <end position="366"/>
    </location>
</feature>
<dbReference type="PANTHER" id="PTHR31344">
    <property type="entry name" value="NUCLEAR PORE COMPLEX PROTEIN NUP205"/>
    <property type="match status" value="1"/>
</dbReference>
<organism evidence="4 5">
    <name type="scientific">Cuscuta campestris</name>
    <dbReference type="NCBI Taxonomy" id="132261"/>
    <lineage>
        <taxon>Eukaryota</taxon>
        <taxon>Viridiplantae</taxon>
        <taxon>Streptophyta</taxon>
        <taxon>Embryophyta</taxon>
        <taxon>Tracheophyta</taxon>
        <taxon>Spermatophyta</taxon>
        <taxon>Magnoliopsida</taxon>
        <taxon>eudicotyledons</taxon>
        <taxon>Gunneridae</taxon>
        <taxon>Pentapetalae</taxon>
        <taxon>asterids</taxon>
        <taxon>lamiids</taxon>
        <taxon>Solanales</taxon>
        <taxon>Convolvulaceae</taxon>
        <taxon>Cuscuteae</taxon>
        <taxon>Cuscuta</taxon>
        <taxon>Cuscuta subgen. Grammica</taxon>
        <taxon>Cuscuta sect. Cleistogrammica</taxon>
    </lineage>
</organism>
<feature type="domain" description="C2 NT-type" evidence="3">
    <location>
        <begin position="8"/>
        <end position="169"/>
    </location>
</feature>
<gene>
    <name evidence="4" type="ORF">CCAM_LOCUS21809</name>
</gene>
<dbReference type="PROSITE" id="PS51840">
    <property type="entry name" value="C2_NT"/>
    <property type="match status" value="1"/>
</dbReference>
<dbReference type="AlphaFoldDB" id="A0A484LU24"/>
<evidence type="ECO:0000313" key="5">
    <source>
        <dbReference type="Proteomes" id="UP000595140"/>
    </source>
</evidence>
<feature type="region of interest" description="Disordered" evidence="2">
    <location>
        <begin position="214"/>
        <end position="262"/>
    </location>
</feature>
<proteinExistence type="predicted"/>
<keyword evidence="5" id="KW-1185">Reference proteome</keyword>
<feature type="compositionally biased region" description="Basic and acidic residues" evidence="2">
    <location>
        <begin position="704"/>
        <end position="719"/>
    </location>
</feature>
<evidence type="ECO:0000256" key="1">
    <source>
        <dbReference type="SAM" id="Coils"/>
    </source>
</evidence>
<name>A0A484LU24_9ASTE</name>